<organism evidence="22 23">
    <name type="scientific">Drosophila rubida</name>
    <dbReference type="NCBI Taxonomy" id="30044"/>
    <lineage>
        <taxon>Eukaryota</taxon>
        <taxon>Metazoa</taxon>
        <taxon>Ecdysozoa</taxon>
        <taxon>Arthropoda</taxon>
        <taxon>Hexapoda</taxon>
        <taxon>Insecta</taxon>
        <taxon>Pterygota</taxon>
        <taxon>Neoptera</taxon>
        <taxon>Endopterygota</taxon>
        <taxon>Diptera</taxon>
        <taxon>Brachycera</taxon>
        <taxon>Muscomorpha</taxon>
        <taxon>Ephydroidea</taxon>
        <taxon>Drosophilidae</taxon>
        <taxon>Drosophila</taxon>
    </lineage>
</organism>
<keyword evidence="9 19" id="KW-0479">Metal-binding</keyword>
<evidence type="ECO:0000256" key="12">
    <source>
        <dbReference type="ARBA" id="ARBA00022786"/>
    </source>
</evidence>
<dbReference type="InterPro" id="IPR013083">
    <property type="entry name" value="Znf_RING/FYVE/PHD"/>
</dbReference>
<keyword evidence="17 19" id="KW-0539">Nucleus</keyword>
<feature type="domain" description="RING-type" evidence="21">
    <location>
        <begin position="184"/>
        <end position="222"/>
    </location>
</feature>
<evidence type="ECO:0000259" key="21">
    <source>
        <dbReference type="PROSITE" id="PS50089"/>
    </source>
</evidence>
<evidence type="ECO:0000256" key="4">
    <source>
        <dbReference type="ARBA" id="ARBA00010258"/>
    </source>
</evidence>
<evidence type="ECO:0000256" key="14">
    <source>
        <dbReference type="ARBA" id="ARBA00022843"/>
    </source>
</evidence>
<dbReference type="Proteomes" id="UP001200034">
    <property type="component" value="Unassembled WGS sequence"/>
</dbReference>
<keyword evidence="13 19" id="KW-0862">Zinc</keyword>
<gene>
    <name evidence="22" type="ORF">KR093_002670</name>
</gene>
<dbReference type="SUPFAM" id="SSF57850">
    <property type="entry name" value="RING/U-box"/>
    <property type="match status" value="1"/>
</dbReference>
<name>A0AAD4K3S6_9MUSC</name>
<comment type="similarity">
    <text evidence="4 19">Belongs to the NSE1 family.</text>
</comment>
<keyword evidence="15 19" id="KW-0233">DNA recombination</keyword>
<dbReference type="SMART" id="SM00184">
    <property type="entry name" value="RING"/>
    <property type="match status" value="1"/>
</dbReference>
<evidence type="ECO:0000256" key="17">
    <source>
        <dbReference type="ARBA" id="ARBA00023242"/>
    </source>
</evidence>
<sequence>MGLVKRSFLRACINRSSLDHDLIDYILSPLCAHHEVAKPNNAEELREFVAEINGTITKFNQSLTFVKHPINDKEYLVFAITDATPDKQNYPGMTAAECQYFAIILDKLGHEADGYIAWNEAYAELNFKATARPPSKLRMQMLVQQWTEMGYLLEAHDRLYFGPRSLVELEFYLRFNFPETIKPCHLCKQLVLWDIKCSNCGRKIHRECIRKYLRTRSNCPTCGKKWTTRLSQ</sequence>
<dbReference type="PANTHER" id="PTHR20973:SF0">
    <property type="entry name" value="NON-STRUCTURAL MAINTENANCE OF CHROMOSOMES ELEMENT 1 HOMOLOG"/>
    <property type="match status" value="1"/>
</dbReference>
<keyword evidence="8 19" id="KW-0808">Transferase</keyword>
<dbReference type="EC" id="2.3.2.27" evidence="5 19"/>
<dbReference type="InterPro" id="IPR014857">
    <property type="entry name" value="Nse1_RING_C4HC3-type"/>
</dbReference>
<dbReference type="Pfam" id="PF07574">
    <property type="entry name" value="SMC_Nse1"/>
    <property type="match status" value="1"/>
</dbReference>
<evidence type="ECO:0000259" key="20">
    <source>
        <dbReference type="PROSITE" id="PS50081"/>
    </source>
</evidence>
<evidence type="ECO:0000256" key="18">
    <source>
        <dbReference type="PROSITE-ProRule" id="PRU00175"/>
    </source>
</evidence>
<feature type="domain" description="Phorbol-ester/DAG-type" evidence="20">
    <location>
        <begin position="169"/>
        <end position="219"/>
    </location>
</feature>
<keyword evidence="10 19" id="KW-0227">DNA damage</keyword>
<accession>A0AAD4K3S6</accession>
<keyword evidence="11 18" id="KW-0863">Zinc-finger</keyword>
<evidence type="ECO:0000256" key="8">
    <source>
        <dbReference type="ARBA" id="ARBA00022679"/>
    </source>
</evidence>
<evidence type="ECO:0000313" key="23">
    <source>
        <dbReference type="Proteomes" id="UP001200034"/>
    </source>
</evidence>
<dbReference type="Gene3D" id="3.90.1150.220">
    <property type="match status" value="1"/>
</dbReference>
<dbReference type="Gene3D" id="1.10.10.10">
    <property type="entry name" value="Winged helix-like DNA-binding domain superfamily/Winged helix DNA-binding domain"/>
    <property type="match status" value="1"/>
</dbReference>
<dbReference type="GO" id="GO:0061630">
    <property type="term" value="F:ubiquitin protein ligase activity"/>
    <property type="evidence" value="ECO:0007669"/>
    <property type="project" value="UniProtKB-EC"/>
</dbReference>
<evidence type="ECO:0000256" key="6">
    <source>
        <dbReference type="ARBA" id="ARBA00019422"/>
    </source>
</evidence>
<dbReference type="PROSITE" id="PS50089">
    <property type="entry name" value="ZF_RING_2"/>
    <property type="match status" value="1"/>
</dbReference>
<evidence type="ECO:0000256" key="2">
    <source>
        <dbReference type="ARBA" id="ARBA00004123"/>
    </source>
</evidence>
<evidence type="ECO:0000256" key="19">
    <source>
        <dbReference type="RuleBase" id="RU368018"/>
    </source>
</evidence>
<evidence type="ECO:0000256" key="15">
    <source>
        <dbReference type="ARBA" id="ARBA00023172"/>
    </source>
</evidence>
<dbReference type="GO" id="GO:0030915">
    <property type="term" value="C:Smc5-Smc6 complex"/>
    <property type="evidence" value="ECO:0007669"/>
    <property type="project" value="UniProtKB-UniRule"/>
</dbReference>
<reference evidence="22" key="1">
    <citation type="journal article" date="2021" name="Mol. Ecol. Resour.">
        <title>Phylogenomic analyses of the genus Drosophila reveals genomic signals of climate adaptation.</title>
        <authorList>
            <person name="Li F."/>
            <person name="Rane R.V."/>
            <person name="Luria V."/>
            <person name="Xiong Z."/>
            <person name="Chen J."/>
            <person name="Li Z."/>
            <person name="Catullo R.A."/>
            <person name="Griffin P.C."/>
            <person name="Schiffer M."/>
            <person name="Pearce S."/>
            <person name="Lee S.F."/>
            <person name="McElroy K."/>
            <person name="Stocker A."/>
            <person name="Shirriffs J."/>
            <person name="Cockerell F."/>
            <person name="Coppin C."/>
            <person name="Sgro C.M."/>
            <person name="Karger A."/>
            <person name="Cain J.W."/>
            <person name="Weber J.A."/>
            <person name="Santpere G."/>
            <person name="Kirschner M.W."/>
            <person name="Hoffmann A.A."/>
            <person name="Oakeshott J.G."/>
            <person name="Zhang G."/>
        </authorList>
    </citation>
    <scope>NUCLEOTIDE SEQUENCE</scope>
    <source>
        <strain evidence="22">BGI-SZ-2011g</strain>
    </source>
</reference>
<evidence type="ECO:0000256" key="1">
    <source>
        <dbReference type="ARBA" id="ARBA00000900"/>
    </source>
</evidence>
<evidence type="ECO:0000256" key="13">
    <source>
        <dbReference type="ARBA" id="ARBA00022833"/>
    </source>
</evidence>
<evidence type="ECO:0000256" key="7">
    <source>
        <dbReference type="ARBA" id="ARBA00022454"/>
    </source>
</evidence>
<dbReference type="Gene3D" id="3.30.40.10">
    <property type="entry name" value="Zinc/RING finger domain, C3HC4 (zinc finger)"/>
    <property type="match status" value="1"/>
</dbReference>
<evidence type="ECO:0000256" key="9">
    <source>
        <dbReference type="ARBA" id="ARBA00022723"/>
    </source>
</evidence>
<dbReference type="InterPro" id="IPR002219">
    <property type="entry name" value="PKC_DAG/PE"/>
</dbReference>
<evidence type="ECO:0000256" key="11">
    <source>
        <dbReference type="ARBA" id="ARBA00022771"/>
    </source>
</evidence>
<protein>
    <recommendedName>
        <fullName evidence="6 19">Non-structural maintenance of chromosomes element 1 homolog</fullName>
        <ecNumber evidence="5 19">2.3.2.27</ecNumber>
    </recommendedName>
</protein>
<keyword evidence="23" id="KW-1185">Reference proteome</keyword>
<dbReference type="InterPro" id="IPR011513">
    <property type="entry name" value="Nse1"/>
</dbReference>
<comment type="caution">
    <text evidence="22">The sequence shown here is derived from an EMBL/GenBank/DDBJ whole genome shotgun (WGS) entry which is preliminary data.</text>
</comment>
<comment type="subunit">
    <text evidence="19">Component of the Smc5-Smc6 complex.</text>
</comment>
<dbReference type="PANTHER" id="PTHR20973">
    <property type="entry name" value="NON-SMC ELEMENT 1-RELATED"/>
    <property type="match status" value="1"/>
</dbReference>
<keyword evidence="12 19" id="KW-0833">Ubl conjugation pathway</keyword>
<dbReference type="GO" id="GO:0000724">
    <property type="term" value="P:double-strand break repair via homologous recombination"/>
    <property type="evidence" value="ECO:0007669"/>
    <property type="project" value="TreeGrafter"/>
</dbReference>
<evidence type="ECO:0000313" key="22">
    <source>
        <dbReference type="EMBL" id="KAH8377003.1"/>
    </source>
</evidence>
<evidence type="ECO:0000256" key="5">
    <source>
        <dbReference type="ARBA" id="ARBA00012483"/>
    </source>
</evidence>
<keyword evidence="16 19" id="KW-0234">DNA repair</keyword>
<dbReference type="AlphaFoldDB" id="A0AAD4K3S6"/>
<keyword evidence="14" id="KW-0832">Ubl conjugation</keyword>
<proteinExistence type="inferred from homology"/>
<dbReference type="InterPro" id="IPR036388">
    <property type="entry name" value="WH-like_DNA-bd_sf"/>
</dbReference>
<dbReference type="EMBL" id="JAJJHW010001127">
    <property type="protein sequence ID" value="KAH8377003.1"/>
    <property type="molecule type" value="Genomic_DNA"/>
</dbReference>
<dbReference type="PROSITE" id="PS50081">
    <property type="entry name" value="ZF_DAG_PE_2"/>
    <property type="match status" value="1"/>
</dbReference>
<dbReference type="Pfam" id="PF08746">
    <property type="entry name" value="zf-RING-like"/>
    <property type="match status" value="1"/>
</dbReference>
<evidence type="ECO:0000256" key="10">
    <source>
        <dbReference type="ARBA" id="ARBA00022763"/>
    </source>
</evidence>
<dbReference type="InterPro" id="IPR001841">
    <property type="entry name" value="Znf_RING"/>
</dbReference>
<evidence type="ECO:0000256" key="16">
    <source>
        <dbReference type="ARBA" id="ARBA00023204"/>
    </source>
</evidence>
<dbReference type="GO" id="GO:0008270">
    <property type="term" value="F:zinc ion binding"/>
    <property type="evidence" value="ECO:0007669"/>
    <property type="project" value="UniProtKB-KW"/>
</dbReference>
<comment type="subcellular location">
    <subcellularLocation>
        <location evidence="3">Chromosome</location>
    </subcellularLocation>
    <subcellularLocation>
        <location evidence="2 19">Nucleus</location>
    </subcellularLocation>
</comment>
<evidence type="ECO:0000256" key="3">
    <source>
        <dbReference type="ARBA" id="ARBA00004286"/>
    </source>
</evidence>
<keyword evidence="7" id="KW-0158">Chromosome</keyword>
<comment type="catalytic activity">
    <reaction evidence="1 19">
        <text>S-ubiquitinyl-[E2 ubiquitin-conjugating enzyme]-L-cysteine + [acceptor protein]-L-lysine = [E2 ubiquitin-conjugating enzyme]-L-cysteine + N(6)-ubiquitinyl-[acceptor protein]-L-lysine.</text>
        <dbReference type="EC" id="2.3.2.27"/>
    </reaction>
</comment>
<dbReference type="GO" id="GO:0005634">
    <property type="term" value="C:nucleus"/>
    <property type="evidence" value="ECO:0007669"/>
    <property type="project" value="UniProtKB-SubCell"/>
</dbReference>